<sequence>MSKGLIEMTIEGDCGGNLEMEIYDVAGRRTMKETFENLQNGYNEISLNANELSGGVYFYRLNTKSNQYKGKIVLIK</sequence>
<dbReference type="EMBL" id="DMZY01000084">
    <property type="protein sequence ID" value="HAV92081.1"/>
    <property type="molecule type" value="Genomic_DNA"/>
</dbReference>
<dbReference type="AlphaFoldDB" id="A0A350H965"/>
<evidence type="ECO:0000313" key="2">
    <source>
        <dbReference type="EMBL" id="HAV92081.1"/>
    </source>
</evidence>
<comment type="caution">
    <text evidence="2">The sequence shown here is derived from an EMBL/GenBank/DDBJ whole genome shotgun (WGS) entry which is preliminary data.</text>
</comment>
<gene>
    <name evidence="2" type="ORF">DCW38_02745</name>
</gene>
<dbReference type="InterPro" id="IPR026444">
    <property type="entry name" value="Secre_tail"/>
</dbReference>
<feature type="domain" description="Secretion system C-terminal sorting" evidence="1">
    <location>
        <begin position="14"/>
        <end position="73"/>
    </location>
</feature>
<evidence type="ECO:0000313" key="3">
    <source>
        <dbReference type="Proteomes" id="UP000264062"/>
    </source>
</evidence>
<dbReference type="NCBIfam" id="TIGR04183">
    <property type="entry name" value="Por_Secre_tail"/>
    <property type="match status" value="1"/>
</dbReference>
<reference evidence="2 3" key="1">
    <citation type="journal article" date="2018" name="Nat. Biotechnol.">
        <title>A standardized bacterial taxonomy based on genome phylogeny substantially revises the tree of life.</title>
        <authorList>
            <person name="Parks D.H."/>
            <person name="Chuvochina M."/>
            <person name="Waite D.W."/>
            <person name="Rinke C."/>
            <person name="Skarshewski A."/>
            <person name="Chaumeil P.A."/>
            <person name="Hugenholtz P."/>
        </authorList>
    </citation>
    <scope>NUCLEOTIDE SEQUENCE [LARGE SCALE GENOMIC DNA]</scope>
    <source>
        <strain evidence="2">UBA9956</strain>
    </source>
</reference>
<organism evidence="2 3">
    <name type="scientific">candidate division WOR-3 bacterium</name>
    <dbReference type="NCBI Taxonomy" id="2052148"/>
    <lineage>
        <taxon>Bacteria</taxon>
        <taxon>Bacteria division WOR-3</taxon>
    </lineage>
</organism>
<dbReference type="Pfam" id="PF18962">
    <property type="entry name" value="Por_Secre_tail"/>
    <property type="match status" value="1"/>
</dbReference>
<protein>
    <recommendedName>
        <fullName evidence="1">Secretion system C-terminal sorting domain-containing protein</fullName>
    </recommendedName>
</protein>
<accession>A0A350H965</accession>
<dbReference type="Proteomes" id="UP000264062">
    <property type="component" value="Unassembled WGS sequence"/>
</dbReference>
<evidence type="ECO:0000259" key="1">
    <source>
        <dbReference type="Pfam" id="PF18962"/>
    </source>
</evidence>
<name>A0A350H965_UNCW3</name>
<proteinExistence type="predicted"/>